<gene>
    <name evidence="10" type="primary">secD</name>
    <name evidence="14" type="ORF">DGI_2737</name>
</gene>
<dbReference type="GO" id="GO:0006605">
    <property type="term" value="P:protein targeting"/>
    <property type="evidence" value="ECO:0007669"/>
    <property type="project" value="UniProtKB-UniRule"/>
</dbReference>
<comment type="subcellular location">
    <subcellularLocation>
        <location evidence="1 10">Cell membrane</location>
        <topology evidence="1 10">Multi-pass membrane protein</topology>
    </subcellularLocation>
</comment>
<dbReference type="Gene3D" id="3.30.1360.200">
    <property type="match status" value="1"/>
</dbReference>
<dbReference type="PATRIC" id="fig|1121448.10.peg.2698"/>
<evidence type="ECO:0000256" key="6">
    <source>
        <dbReference type="ARBA" id="ARBA00022927"/>
    </source>
</evidence>
<keyword evidence="9 10" id="KW-0472">Membrane</keyword>
<evidence type="ECO:0000256" key="1">
    <source>
        <dbReference type="ARBA" id="ARBA00004651"/>
    </source>
</evidence>
<dbReference type="InterPro" id="IPR048631">
    <property type="entry name" value="SecD_1st"/>
</dbReference>
<comment type="similarity">
    <text evidence="10">Belongs to the SecD/SecF family. SecD subfamily.</text>
</comment>
<dbReference type="EMBL" id="CP006585">
    <property type="protein sequence ID" value="AGW14468.1"/>
    <property type="molecule type" value="Genomic_DNA"/>
</dbReference>
<sequence length="532" mass="57961">MMQSLRWRVGLALFVAVLGAIYLLPTLSGVRNSPLSAVLPDSTINLGLDLQGGMHLTLGVDMDKALENNLSRRGRDLRDEAREKGLVILRPTVTKANTLEFVLTKAEQQGELETLIKENYTSLAIQQSVALPDGRVRYVLGMTPAARGYYEAMTLDQAVKTIRNRIDQFGVAEPDIRPQRDDHRIIIQLPGLKERERAIEILGKTAHLEFKLVRDDADPEKARLGMVPGAEFAILKDKLPNGVEREIPIVLEKDVVMTGEYVEEATTGFDNMNRPVVLMRFDPTGARLFDKVTGENVNRRLAIVLDGVVYSAPNINERISGGRASISGSFSVEEARDLAIVLRAGALPAPVHILEERSVGPSLGQESIDKGVTAAMLGGAAVCVFMAIYYGMAGMVANMCLFFNIYLILGGMAAFGATLTLPGIAGIILTLGMAVDANVLIFERIREELRRGLTPRAALNEGFSRATLTIVDANLTTVIAAVILYQFGTGPIRGFAVTLTLGILASMFTAVFVSRIMMDFWVSKRPDACKSI</sequence>
<dbReference type="InterPro" id="IPR022813">
    <property type="entry name" value="SecD/SecF_arch_bac"/>
</dbReference>
<dbReference type="KEGG" id="dgg:DGI_2737"/>
<feature type="transmembrane region" description="Helical" evidence="10">
    <location>
        <begin position="463"/>
        <end position="488"/>
    </location>
</feature>
<dbReference type="PANTHER" id="PTHR30081">
    <property type="entry name" value="PROTEIN-EXPORT MEMBRANE PROTEIN SEC"/>
    <property type="match status" value="1"/>
</dbReference>
<dbReference type="InterPro" id="IPR054384">
    <property type="entry name" value="SecDF_P1_head"/>
</dbReference>
<dbReference type="InterPro" id="IPR048634">
    <property type="entry name" value="SecD_SecF_C"/>
</dbReference>
<dbReference type="RefSeq" id="WP_021761490.1">
    <property type="nucleotide sequence ID" value="NC_022444.1"/>
</dbReference>
<dbReference type="GO" id="GO:0065002">
    <property type="term" value="P:intracellular protein transmembrane transport"/>
    <property type="evidence" value="ECO:0007669"/>
    <property type="project" value="UniProtKB-UniRule"/>
</dbReference>
<evidence type="ECO:0000256" key="5">
    <source>
        <dbReference type="ARBA" id="ARBA00022692"/>
    </source>
</evidence>
<organism evidence="14 15">
    <name type="scientific">Megalodesulfovibrio gigas (strain ATCC 19364 / DSM 1382 / NCIMB 9332 / VKM B-1759)</name>
    <name type="common">Desulfovibrio gigas</name>
    <dbReference type="NCBI Taxonomy" id="1121448"/>
    <lineage>
        <taxon>Bacteria</taxon>
        <taxon>Pseudomonadati</taxon>
        <taxon>Thermodesulfobacteriota</taxon>
        <taxon>Desulfovibrionia</taxon>
        <taxon>Desulfovibrionales</taxon>
        <taxon>Desulfovibrionaceae</taxon>
        <taxon>Megalodesulfovibrio</taxon>
    </lineage>
</organism>
<comment type="caution">
    <text evidence="10">Lacks conserved residue(s) required for the propagation of feature annotation.</text>
</comment>
<dbReference type="Gene3D" id="3.30.70.3400">
    <property type="match status" value="1"/>
</dbReference>
<evidence type="ECO:0000256" key="10">
    <source>
        <dbReference type="HAMAP-Rule" id="MF_01463"/>
    </source>
</evidence>
<dbReference type="PANTHER" id="PTHR30081:SF1">
    <property type="entry name" value="PROTEIN TRANSLOCASE SUBUNIT SECD"/>
    <property type="match status" value="1"/>
</dbReference>
<dbReference type="NCBIfam" id="TIGR01129">
    <property type="entry name" value="secD"/>
    <property type="match status" value="1"/>
</dbReference>
<keyword evidence="6 10" id="KW-0653">Protein transport</keyword>
<dbReference type="Gene3D" id="1.20.1640.10">
    <property type="entry name" value="Multidrug efflux transporter AcrB transmembrane domain"/>
    <property type="match status" value="1"/>
</dbReference>
<comment type="function">
    <text evidence="10">Part of the Sec protein translocase complex. Interacts with the SecYEG preprotein conducting channel. SecDF uses the proton motive force (PMF) to complete protein translocation after the ATP-dependent function of SecA.</text>
</comment>
<dbReference type="Pfam" id="PF22599">
    <property type="entry name" value="SecDF_P1_head"/>
    <property type="match status" value="1"/>
</dbReference>
<keyword evidence="8 10" id="KW-0811">Translocation</keyword>
<feature type="domain" description="SecDF P1 head subdomain" evidence="13">
    <location>
        <begin position="245"/>
        <end position="349"/>
    </location>
</feature>
<accession>T2GDT9</accession>
<evidence type="ECO:0000256" key="8">
    <source>
        <dbReference type="ARBA" id="ARBA00023010"/>
    </source>
</evidence>
<dbReference type="GO" id="GO:0005886">
    <property type="term" value="C:plasma membrane"/>
    <property type="evidence" value="ECO:0007669"/>
    <property type="project" value="UniProtKB-SubCell"/>
</dbReference>
<dbReference type="FunFam" id="3.30.1360.200:FF:000002">
    <property type="entry name" value="Preprotein translocase subunit SecD"/>
    <property type="match status" value="1"/>
</dbReference>
<dbReference type="OrthoDB" id="9805019at2"/>
<proteinExistence type="inferred from homology"/>
<protein>
    <recommendedName>
        <fullName evidence="10">Protein translocase subunit SecD</fullName>
    </recommendedName>
</protein>
<dbReference type="GO" id="GO:0015450">
    <property type="term" value="F:protein-transporting ATPase activity"/>
    <property type="evidence" value="ECO:0007669"/>
    <property type="project" value="InterPro"/>
</dbReference>
<feature type="transmembrane region" description="Helical" evidence="10">
    <location>
        <begin position="423"/>
        <end position="442"/>
    </location>
</feature>
<keyword evidence="7 10" id="KW-1133">Transmembrane helix</keyword>
<feature type="transmembrane region" description="Helical" evidence="10">
    <location>
        <begin position="399"/>
        <end position="417"/>
    </location>
</feature>
<feature type="transmembrane region" description="Helical" evidence="10">
    <location>
        <begin position="371"/>
        <end position="392"/>
    </location>
</feature>
<evidence type="ECO:0000259" key="12">
    <source>
        <dbReference type="Pfam" id="PF21760"/>
    </source>
</evidence>
<evidence type="ECO:0000256" key="9">
    <source>
        <dbReference type="ARBA" id="ARBA00023136"/>
    </source>
</evidence>
<dbReference type="HOGENOM" id="CLU_007894_4_3_7"/>
<evidence type="ECO:0000256" key="4">
    <source>
        <dbReference type="ARBA" id="ARBA00022519"/>
    </source>
</evidence>
<name>T2GDT9_MEGG1</name>
<keyword evidence="2 10" id="KW-0813">Transport</keyword>
<dbReference type="NCBIfam" id="TIGR00916">
    <property type="entry name" value="2A0604s01"/>
    <property type="match status" value="1"/>
</dbReference>
<comment type="subunit">
    <text evidence="10">Forms a complex with SecF. Part of the essential Sec protein translocation apparatus which comprises SecA, SecYEG and auxiliary proteins SecDF. Other proteins may also be involved.</text>
</comment>
<dbReference type="STRING" id="1121448.DGI_2737"/>
<dbReference type="Proteomes" id="UP000016587">
    <property type="component" value="Chromosome"/>
</dbReference>
<evidence type="ECO:0000256" key="2">
    <source>
        <dbReference type="ARBA" id="ARBA00022448"/>
    </source>
</evidence>
<evidence type="ECO:0000259" key="13">
    <source>
        <dbReference type="Pfam" id="PF22599"/>
    </source>
</evidence>
<feature type="transmembrane region" description="Helical" evidence="10">
    <location>
        <begin position="494"/>
        <end position="516"/>
    </location>
</feature>
<evidence type="ECO:0000259" key="11">
    <source>
        <dbReference type="Pfam" id="PF02355"/>
    </source>
</evidence>
<dbReference type="eggNOG" id="COG0342">
    <property type="taxonomic scope" value="Bacteria"/>
</dbReference>
<dbReference type="Pfam" id="PF21760">
    <property type="entry name" value="SecD_1st"/>
    <property type="match status" value="1"/>
</dbReference>
<dbReference type="GO" id="GO:0043952">
    <property type="term" value="P:protein transport by the Sec complex"/>
    <property type="evidence" value="ECO:0007669"/>
    <property type="project" value="UniProtKB-UniRule"/>
</dbReference>
<dbReference type="AlphaFoldDB" id="T2GDT9"/>
<keyword evidence="5 10" id="KW-0812">Transmembrane</keyword>
<keyword evidence="15" id="KW-1185">Reference proteome</keyword>
<dbReference type="SUPFAM" id="SSF82866">
    <property type="entry name" value="Multidrug efflux transporter AcrB transmembrane domain"/>
    <property type="match status" value="1"/>
</dbReference>
<evidence type="ECO:0000256" key="7">
    <source>
        <dbReference type="ARBA" id="ARBA00022989"/>
    </source>
</evidence>
<dbReference type="InterPro" id="IPR022646">
    <property type="entry name" value="SecD/SecF_CS"/>
</dbReference>
<evidence type="ECO:0000256" key="3">
    <source>
        <dbReference type="ARBA" id="ARBA00022475"/>
    </source>
</evidence>
<feature type="domain" description="Protein translocase subunit SecDF P1" evidence="12">
    <location>
        <begin position="155"/>
        <end position="214"/>
    </location>
</feature>
<dbReference type="FunFam" id="1.20.1640.10:FF:000004">
    <property type="entry name" value="Protein translocase subunit SecD"/>
    <property type="match status" value="1"/>
</dbReference>
<dbReference type="InterPro" id="IPR005791">
    <property type="entry name" value="SecD"/>
</dbReference>
<keyword evidence="3 10" id="KW-1003">Cell membrane</keyword>
<keyword evidence="4" id="KW-0997">Cell inner membrane</keyword>
<reference evidence="15" key="2">
    <citation type="submission" date="2013-07" db="EMBL/GenBank/DDBJ databases">
        <authorList>
            <person name="Morais-Silva F.O."/>
            <person name="Rezende A.M."/>
            <person name="Pimentel C."/>
            <person name="Resende D.M."/>
            <person name="Santos C.I."/>
            <person name="Clemente C."/>
            <person name="de Oliveira L.M."/>
            <person name="da Silva S.M."/>
            <person name="Costa D.A."/>
            <person name="Varela-Raposo A."/>
            <person name="Horacio E.C.A."/>
            <person name="Matos M."/>
            <person name="Flores O."/>
            <person name="Ruiz J.C."/>
            <person name="Rodrigues-Pousada C."/>
        </authorList>
    </citation>
    <scope>NUCLEOTIDE SEQUENCE [LARGE SCALE GENOMIC DNA]</scope>
    <source>
        <strain evidence="15">ATCC 19364 / DSM 1382 / NCIMB 9332 / VKM B-1759</strain>
    </source>
</reference>
<dbReference type="Pfam" id="PF02355">
    <property type="entry name" value="SecD_SecF_C"/>
    <property type="match status" value="1"/>
</dbReference>
<feature type="domain" description="Protein export membrane protein SecD/SecF C-terminal" evidence="11">
    <location>
        <begin position="352"/>
        <end position="520"/>
    </location>
</feature>
<reference evidence="14 15" key="1">
    <citation type="journal article" date="2013" name="J. Bacteriol.">
        <title>Roles of HynAB and Ech, the only two hydrogenases found in the model sulfate reducer Desulfovibrio gigas.</title>
        <authorList>
            <person name="Morais-Silva F.O."/>
            <person name="Santos C.I."/>
            <person name="Rodrigues R."/>
            <person name="Pereira I.A."/>
            <person name="Rodrigues-Pousada C."/>
        </authorList>
    </citation>
    <scope>NUCLEOTIDE SEQUENCE [LARGE SCALE GENOMIC DNA]</scope>
    <source>
        <strain evidence="15">ATCC 19364 / DSM 1382 / NCIMB 9332 / VKM B-1759</strain>
    </source>
</reference>
<dbReference type="InterPro" id="IPR055344">
    <property type="entry name" value="SecD_SecF_C_bact"/>
</dbReference>
<evidence type="ECO:0000313" key="15">
    <source>
        <dbReference type="Proteomes" id="UP000016587"/>
    </source>
</evidence>
<evidence type="ECO:0000313" key="14">
    <source>
        <dbReference type="EMBL" id="AGW14468.1"/>
    </source>
</evidence>
<dbReference type="Pfam" id="PF07549">
    <property type="entry name" value="Sec_GG"/>
    <property type="match status" value="1"/>
</dbReference>
<dbReference type="HAMAP" id="MF_01463_B">
    <property type="entry name" value="SecD_B"/>
    <property type="match status" value="1"/>
</dbReference>